<dbReference type="InterPro" id="IPR050274">
    <property type="entry name" value="Nuclear_hormone_rcpt_NR2"/>
</dbReference>
<keyword evidence="13" id="KW-1185">Reference proteome</keyword>
<reference evidence="12" key="1">
    <citation type="submission" date="2023-10" db="EMBL/GenBank/DDBJ databases">
        <title>Genome assembly of Pristionchus species.</title>
        <authorList>
            <person name="Yoshida K."/>
            <person name="Sommer R.J."/>
        </authorList>
    </citation>
    <scope>NUCLEOTIDE SEQUENCE</scope>
    <source>
        <strain evidence="12">RS0144</strain>
    </source>
</reference>
<evidence type="ECO:0000256" key="10">
    <source>
        <dbReference type="ARBA" id="ARBA00023242"/>
    </source>
</evidence>
<protein>
    <recommendedName>
        <fullName evidence="11">Nuclear receptor domain-containing protein</fullName>
    </recommendedName>
</protein>
<dbReference type="Proteomes" id="UP001432027">
    <property type="component" value="Unassembled WGS sequence"/>
</dbReference>
<keyword evidence="10" id="KW-0539">Nucleus</keyword>
<keyword evidence="3" id="KW-0479">Metal-binding</keyword>
<dbReference type="PROSITE" id="PS00031">
    <property type="entry name" value="NUCLEAR_REC_DBD_1"/>
    <property type="match status" value="1"/>
</dbReference>
<keyword evidence="9" id="KW-0675">Receptor</keyword>
<name>A0AAV5UKQ5_9BILA</name>
<evidence type="ECO:0000313" key="13">
    <source>
        <dbReference type="Proteomes" id="UP001432027"/>
    </source>
</evidence>
<evidence type="ECO:0000313" key="12">
    <source>
        <dbReference type="EMBL" id="GMT07670.1"/>
    </source>
</evidence>
<organism evidence="12 13">
    <name type="scientific">Pristionchus entomophagus</name>
    <dbReference type="NCBI Taxonomy" id="358040"/>
    <lineage>
        <taxon>Eukaryota</taxon>
        <taxon>Metazoa</taxon>
        <taxon>Ecdysozoa</taxon>
        <taxon>Nematoda</taxon>
        <taxon>Chromadorea</taxon>
        <taxon>Rhabditida</taxon>
        <taxon>Rhabditina</taxon>
        <taxon>Diplogasteromorpha</taxon>
        <taxon>Diplogasteroidea</taxon>
        <taxon>Neodiplogasteridae</taxon>
        <taxon>Pristionchus</taxon>
    </lineage>
</organism>
<evidence type="ECO:0000256" key="4">
    <source>
        <dbReference type="ARBA" id="ARBA00022771"/>
    </source>
</evidence>
<evidence type="ECO:0000256" key="2">
    <source>
        <dbReference type="ARBA" id="ARBA00005993"/>
    </source>
</evidence>
<keyword evidence="7" id="KW-0238">DNA-binding</keyword>
<evidence type="ECO:0000256" key="1">
    <source>
        <dbReference type="ARBA" id="ARBA00004123"/>
    </source>
</evidence>
<comment type="caution">
    <text evidence="12">The sequence shown here is derived from an EMBL/GenBank/DDBJ whole genome shotgun (WGS) entry which is preliminary data.</text>
</comment>
<dbReference type="InterPro" id="IPR049636">
    <property type="entry name" value="HNF4-like_DBD"/>
</dbReference>
<dbReference type="PROSITE" id="PS51030">
    <property type="entry name" value="NUCLEAR_REC_DBD_2"/>
    <property type="match status" value="1"/>
</dbReference>
<keyword evidence="4" id="KW-0863">Zinc-finger</keyword>
<dbReference type="Pfam" id="PF00105">
    <property type="entry name" value="zf-C4"/>
    <property type="match status" value="1"/>
</dbReference>
<comment type="similarity">
    <text evidence="2">Belongs to the nuclear hormone receptor family.</text>
</comment>
<dbReference type="SUPFAM" id="SSF57716">
    <property type="entry name" value="Glucocorticoid receptor-like (DNA-binding domain)"/>
    <property type="match status" value="1"/>
</dbReference>
<dbReference type="GO" id="GO:0000978">
    <property type="term" value="F:RNA polymerase II cis-regulatory region sequence-specific DNA binding"/>
    <property type="evidence" value="ECO:0007669"/>
    <property type="project" value="InterPro"/>
</dbReference>
<evidence type="ECO:0000256" key="9">
    <source>
        <dbReference type="ARBA" id="ARBA00023170"/>
    </source>
</evidence>
<comment type="subcellular location">
    <subcellularLocation>
        <location evidence="1">Nucleus</location>
    </subcellularLocation>
</comment>
<dbReference type="GO" id="GO:0003700">
    <property type="term" value="F:DNA-binding transcription factor activity"/>
    <property type="evidence" value="ECO:0007669"/>
    <property type="project" value="InterPro"/>
</dbReference>
<feature type="domain" description="Nuclear receptor" evidence="11">
    <location>
        <begin position="1"/>
        <end position="68"/>
    </location>
</feature>
<keyword evidence="6" id="KW-0805">Transcription regulation</keyword>
<feature type="non-terminal residue" evidence="12">
    <location>
        <position position="68"/>
    </location>
</feature>
<dbReference type="PRINTS" id="PR00047">
    <property type="entry name" value="STROIDFINGER"/>
</dbReference>
<dbReference type="InterPro" id="IPR001628">
    <property type="entry name" value="Znf_hrmn_rcpt"/>
</dbReference>
<evidence type="ECO:0000256" key="3">
    <source>
        <dbReference type="ARBA" id="ARBA00022723"/>
    </source>
</evidence>
<dbReference type="GO" id="GO:0008270">
    <property type="term" value="F:zinc ion binding"/>
    <property type="evidence" value="ECO:0007669"/>
    <property type="project" value="UniProtKB-KW"/>
</dbReference>
<dbReference type="InterPro" id="IPR013088">
    <property type="entry name" value="Znf_NHR/GATA"/>
</dbReference>
<gene>
    <name evidence="12" type="ORF">PENTCL1PPCAC_29844</name>
</gene>
<evidence type="ECO:0000259" key="11">
    <source>
        <dbReference type="PROSITE" id="PS51030"/>
    </source>
</evidence>
<keyword evidence="5" id="KW-0862">Zinc</keyword>
<evidence type="ECO:0000256" key="8">
    <source>
        <dbReference type="ARBA" id="ARBA00023163"/>
    </source>
</evidence>
<feature type="non-terminal residue" evidence="12">
    <location>
        <position position="1"/>
    </location>
</feature>
<dbReference type="FunFam" id="3.30.50.10:FF:000030">
    <property type="entry name" value="Nuclear Hormone Receptor family"/>
    <property type="match status" value="1"/>
</dbReference>
<evidence type="ECO:0000256" key="6">
    <source>
        <dbReference type="ARBA" id="ARBA00023015"/>
    </source>
</evidence>
<dbReference type="SMART" id="SM00399">
    <property type="entry name" value="ZnF_C4"/>
    <property type="match status" value="1"/>
</dbReference>
<keyword evidence="8" id="KW-0804">Transcription</keyword>
<dbReference type="EMBL" id="BTSX01000006">
    <property type="protein sequence ID" value="GMT07670.1"/>
    <property type="molecule type" value="Genomic_DNA"/>
</dbReference>
<evidence type="ECO:0000256" key="7">
    <source>
        <dbReference type="ARBA" id="ARBA00023125"/>
    </source>
</evidence>
<evidence type="ECO:0000256" key="5">
    <source>
        <dbReference type="ARBA" id="ARBA00022833"/>
    </source>
</evidence>
<dbReference type="GO" id="GO:0005634">
    <property type="term" value="C:nucleus"/>
    <property type="evidence" value="ECO:0007669"/>
    <property type="project" value="UniProtKB-SubCell"/>
</dbReference>
<dbReference type="CDD" id="cd06960">
    <property type="entry name" value="NR_DBD_HNF4A"/>
    <property type="match status" value="1"/>
</dbReference>
<proteinExistence type="inferred from homology"/>
<accession>A0AAV5UKQ5</accession>
<sequence>CVVCGDRGSGMHYSVPSCNGCKTFFRRTIVSGRCYVCLKDGQCCFNKEGRCSCRACRFQKCLDSGMNP</sequence>
<dbReference type="Gene3D" id="3.30.50.10">
    <property type="entry name" value="Erythroid Transcription Factor GATA-1, subunit A"/>
    <property type="match status" value="1"/>
</dbReference>
<dbReference type="AlphaFoldDB" id="A0AAV5UKQ5"/>
<dbReference type="PANTHER" id="PTHR24083">
    <property type="entry name" value="NUCLEAR HORMONE RECEPTOR"/>
    <property type="match status" value="1"/>
</dbReference>